<name>A0AA86N2I7_9BACT</name>
<feature type="compositionally biased region" description="Low complexity" evidence="1">
    <location>
        <begin position="49"/>
        <end position="60"/>
    </location>
</feature>
<keyword evidence="3" id="KW-1185">Reference proteome</keyword>
<gene>
    <name evidence="2" type="ORF">DNFV4_04009</name>
</gene>
<dbReference type="Proteomes" id="UP001179121">
    <property type="component" value="Chromosome"/>
</dbReference>
<accession>A0AA86N2I7</accession>
<protein>
    <submittedName>
        <fullName evidence="2">Uncharacterized protein</fullName>
    </submittedName>
</protein>
<dbReference type="KEGG" id="nti:DNFV4_04009"/>
<feature type="region of interest" description="Disordered" evidence="1">
    <location>
        <begin position="48"/>
        <end position="75"/>
    </location>
</feature>
<evidence type="ECO:0000313" key="3">
    <source>
        <dbReference type="Proteomes" id="UP001179121"/>
    </source>
</evidence>
<dbReference type="AlphaFoldDB" id="A0AA86N2I7"/>
<sequence length="75" mass="7603">MAAFGVPVNNKTAPDGLPKDRPAEGQFCDPHRSLTALAAEDPILFRRNATGAASTGSARAGAGGRTPLLPGDSTD</sequence>
<reference evidence="2" key="1">
    <citation type="submission" date="2022-10" db="EMBL/GenBank/DDBJ databases">
        <authorList>
            <person name="Koch H."/>
        </authorList>
    </citation>
    <scope>NUCLEOTIDE SEQUENCE</scope>
    <source>
        <strain evidence="2">DNF</strain>
    </source>
</reference>
<proteinExistence type="predicted"/>
<dbReference type="RefSeq" id="WP_289270884.1">
    <property type="nucleotide sequence ID" value="NZ_OX365700.1"/>
</dbReference>
<evidence type="ECO:0000313" key="2">
    <source>
        <dbReference type="EMBL" id="CAI4033568.1"/>
    </source>
</evidence>
<evidence type="ECO:0000256" key="1">
    <source>
        <dbReference type="SAM" id="MobiDB-lite"/>
    </source>
</evidence>
<dbReference type="EMBL" id="OX365700">
    <property type="protein sequence ID" value="CAI4033568.1"/>
    <property type="molecule type" value="Genomic_DNA"/>
</dbReference>
<feature type="region of interest" description="Disordered" evidence="1">
    <location>
        <begin position="1"/>
        <end position="25"/>
    </location>
</feature>
<organism evidence="2 3">
    <name type="scientific">Nitrospira tepida</name>
    <dbReference type="NCBI Taxonomy" id="2973512"/>
    <lineage>
        <taxon>Bacteria</taxon>
        <taxon>Pseudomonadati</taxon>
        <taxon>Nitrospirota</taxon>
        <taxon>Nitrospiria</taxon>
        <taxon>Nitrospirales</taxon>
        <taxon>Nitrospiraceae</taxon>
        <taxon>Nitrospira</taxon>
    </lineage>
</organism>